<dbReference type="SMART" id="SM00248">
    <property type="entry name" value="ANK"/>
    <property type="match status" value="6"/>
</dbReference>
<dbReference type="PROSITE" id="PS50088">
    <property type="entry name" value="ANK_REPEAT"/>
    <property type="match status" value="4"/>
</dbReference>
<dbReference type="InParanoid" id="A2GLC6"/>
<feature type="repeat" description="ANK" evidence="3">
    <location>
        <begin position="199"/>
        <end position="231"/>
    </location>
</feature>
<accession>A2GLC6</accession>
<name>A2GLC6_TRIV3</name>
<proteinExistence type="predicted"/>
<dbReference type="AlphaFoldDB" id="A2GLC6"/>
<dbReference type="SUPFAM" id="SSF48403">
    <property type="entry name" value="Ankyrin repeat"/>
    <property type="match status" value="1"/>
</dbReference>
<dbReference type="eggNOG" id="KOG4177">
    <property type="taxonomic scope" value="Eukaryota"/>
</dbReference>
<evidence type="ECO:0000256" key="2">
    <source>
        <dbReference type="ARBA" id="ARBA00023043"/>
    </source>
</evidence>
<gene>
    <name evidence="4" type="ORF">TVAG_231730</name>
</gene>
<dbReference type="KEGG" id="tva:4739668"/>
<feature type="repeat" description="ANK" evidence="3">
    <location>
        <begin position="121"/>
        <end position="153"/>
    </location>
</feature>
<dbReference type="RefSeq" id="XP_001294970.1">
    <property type="nucleotide sequence ID" value="XM_001294969.1"/>
</dbReference>
<dbReference type="InterPro" id="IPR050663">
    <property type="entry name" value="Ankyrin-SOCS_Box"/>
</dbReference>
<dbReference type="InterPro" id="IPR036770">
    <property type="entry name" value="Ankyrin_rpt-contain_sf"/>
</dbReference>
<keyword evidence="5" id="KW-1185">Reference proteome</keyword>
<evidence type="ECO:0000313" key="4">
    <source>
        <dbReference type="EMBL" id="EAX82040.1"/>
    </source>
</evidence>
<feature type="repeat" description="ANK" evidence="3">
    <location>
        <begin position="155"/>
        <end position="198"/>
    </location>
</feature>
<evidence type="ECO:0000256" key="1">
    <source>
        <dbReference type="ARBA" id="ARBA00022737"/>
    </source>
</evidence>
<dbReference type="OrthoDB" id="4772757at2759"/>
<dbReference type="VEuPathDB" id="TrichDB:TVAGG3_0342940"/>
<feature type="repeat" description="ANK" evidence="3">
    <location>
        <begin position="55"/>
        <end position="87"/>
    </location>
</feature>
<reference evidence="4" key="2">
    <citation type="journal article" date="2007" name="Science">
        <title>Draft genome sequence of the sexually transmitted pathogen Trichomonas vaginalis.</title>
        <authorList>
            <person name="Carlton J.M."/>
            <person name="Hirt R.P."/>
            <person name="Silva J.C."/>
            <person name="Delcher A.L."/>
            <person name="Schatz M."/>
            <person name="Zhao Q."/>
            <person name="Wortman J.R."/>
            <person name="Bidwell S.L."/>
            <person name="Alsmark U.C.M."/>
            <person name="Besteiro S."/>
            <person name="Sicheritz-Ponten T."/>
            <person name="Noel C.J."/>
            <person name="Dacks J.B."/>
            <person name="Foster P.G."/>
            <person name="Simillion C."/>
            <person name="Van de Peer Y."/>
            <person name="Miranda-Saavedra D."/>
            <person name="Barton G.J."/>
            <person name="Westrop G.D."/>
            <person name="Mueller S."/>
            <person name="Dessi D."/>
            <person name="Fiori P.L."/>
            <person name="Ren Q."/>
            <person name="Paulsen I."/>
            <person name="Zhang H."/>
            <person name="Bastida-Corcuera F.D."/>
            <person name="Simoes-Barbosa A."/>
            <person name="Brown M.T."/>
            <person name="Hayes R.D."/>
            <person name="Mukherjee M."/>
            <person name="Okumura C.Y."/>
            <person name="Schneider R."/>
            <person name="Smith A.J."/>
            <person name="Vanacova S."/>
            <person name="Villalvazo M."/>
            <person name="Haas B.J."/>
            <person name="Pertea M."/>
            <person name="Feldblyum T.V."/>
            <person name="Utterback T.R."/>
            <person name="Shu C.L."/>
            <person name="Osoegawa K."/>
            <person name="de Jong P.J."/>
            <person name="Hrdy I."/>
            <person name="Horvathova L."/>
            <person name="Zubacova Z."/>
            <person name="Dolezal P."/>
            <person name="Malik S.B."/>
            <person name="Logsdon J.M. Jr."/>
            <person name="Henze K."/>
            <person name="Gupta A."/>
            <person name="Wang C.C."/>
            <person name="Dunne R.L."/>
            <person name="Upcroft J.A."/>
            <person name="Upcroft P."/>
            <person name="White O."/>
            <person name="Salzberg S.L."/>
            <person name="Tang P."/>
            <person name="Chiu C.-H."/>
            <person name="Lee Y.-S."/>
            <person name="Embley T.M."/>
            <person name="Coombs G.H."/>
            <person name="Mottram J.C."/>
            <person name="Tachezy J."/>
            <person name="Fraser-Liggett C.M."/>
            <person name="Johnson P.J."/>
        </authorList>
    </citation>
    <scope>NUCLEOTIDE SEQUENCE [LARGE SCALE GENOMIC DNA]</scope>
    <source>
        <strain evidence="4">G3</strain>
    </source>
</reference>
<organism evidence="4 5">
    <name type="scientific">Trichomonas vaginalis (strain ATCC PRA-98 / G3)</name>
    <dbReference type="NCBI Taxonomy" id="412133"/>
    <lineage>
        <taxon>Eukaryota</taxon>
        <taxon>Metamonada</taxon>
        <taxon>Parabasalia</taxon>
        <taxon>Trichomonadida</taxon>
        <taxon>Trichomonadidae</taxon>
        <taxon>Trichomonas</taxon>
    </lineage>
</organism>
<protein>
    <submittedName>
        <fullName evidence="4">Ankyrin repeat protein, putative</fullName>
    </submittedName>
</protein>
<dbReference type="Gene3D" id="1.25.40.20">
    <property type="entry name" value="Ankyrin repeat-containing domain"/>
    <property type="match status" value="2"/>
</dbReference>
<keyword evidence="2 3" id="KW-0040">ANK repeat</keyword>
<reference evidence="4" key="1">
    <citation type="submission" date="2006-10" db="EMBL/GenBank/DDBJ databases">
        <authorList>
            <person name="Amadeo P."/>
            <person name="Zhao Q."/>
            <person name="Wortman J."/>
            <person name="Fraser-Liggett C."/>
            <person name="Carlton J."/>
        </authorList>
    </citation>
    <scope>NUCLEOTIDE SEQUENCE</scope>
    <source>
        <strain evidence="4">G3</strain>
    </source>
</reference>
<dbReference type="Pfam" id="PF12796">
    <property type="entry name" value="Ank_2"/>
    <property type="match status" value="3"/>
</dbReference>
<dbReference type="PROSITE" id="PS50297">
    <property type="entry name" value="ANK_REP_REGION"/>
    <property type="match status" value="3"/>
</dbReference>
<dbReference type="PANTHER" id="PTHR24193">
    <property type="entry name" value="ANKYRIN REPEAT PROTEIN"/>
    <property type="match status" value="1"/>
</dbReference>
<dbReference type="PANTHER" id="PTHR24193:SF121">
    <property type="entry name" value="ADA2A-CONTAINING COMPLEX COMPONENT 3, ISOFORM D"/>
    <property type="match status" value="1"/>
</dbReference>
<dbReference type="InterPro" id="IPR002110">
    <property type="entry name" value="Ankyrin_rpt"/>
</dbReference>
<dbReference type="PRINTS" id="PR01415">
    <property type="entry name" value="ANKYRIN"/>
</dbReference>
<dbReference type="EMBL" id="DS117028">
    <property type="protein sequence ID" value="EAX82040.1"/>
    <property type="molecule type" value="Genomic_DNA"/>
</dbReference>
<dbReference type="STRING" id="5722.A2GLC6"/>
<dbReference type="Proteomes" id="UP000001542">
    <property type="component" value="Unassembled WGS sequence"/>
</dbReference>
<sequence>MIYILISNGANPNIKDKNGYYPIHLATKLKDFDIVGFLVSNSIKYTVDVDAKNNDDKTALHVAVLNNSLRIVKLLISHGANINAVDKGNITPFQYAIRNYHREIIKIFISKEGDVNTKVENGLSILHFAAIFGDKEMIEILISNGIDINSRIQATSQSALHISLMLNYINFIEFPTFDSHEIFEFLIENGADINAKDINGKSIFHYAVKYNNIKAIEYLISHNVNVNAANNKGQTALHYAIIKHHQFSRFTWFRCQCPR</sequence>
<evidence type="ECO:0000313" key="5">
    <source>
        <dbReference type="Proteomes" id="UP000001542"/>
    </source>
</evidence>
<evidence type="ECO:0000256" key="3">
    <source>
        <dbReference type="PROSITE-ProRule" id="PRU00023"/>
    </source>
</evidence>
<keyword evidence="1" id="KW-0677">Repeat</keyword>